<dbReference type="AlphaFoldDB" id="A0A8S3WXN1"/>
<dbReference type="Proteomes" id="UP000691718">
    <property type="component" value="Unassembled WGS sequence"/>
</dbReference>
<accession>A0A8S3WXN1</accession>
<dbReference type="OrthoDB" id="8197512at2759"/>
<protein>
    <submittedName>
        <fullName evidence="1">(apollo) hypothetical protein</fullName>
    </submittedName>
</protein>
<keyword evidence="2" id="KW-1185">Reference proteome</keyword>
<organism evidence="1 2">
    <name type="scientific">Parnassius apollo</name>
    <name type="common">Apollo butterfly</name>
    <name type="synonym">Papilio apollo</name>
    <dbReference type="NCBI Taxonomy" id="110799"/>
    <lineage>
        <taxon>Eukaryota</taxon>
        <taxon>Metazoa</taxon>
        <taxon>Ecdysozoa</taxon>
        <taxon>Arthropoda</taxon>
        <taxon>Hexapoda</taxon>
        <taxon>Insecta</taxon>
        <taxon>Pterygota</taxon>
        <taxon>Neoptera</taxon>
        <taxon>Endopterygota</taxon>
        <taxon>Lepidoptera</taxon>
        <taxon>Glossata</taxon>
        <taxon>Ditrysia</taxon>
        <taxon>Papilionoidea</taxon>
        <taxon>Papilionidae</taxon>
        <taxon>Parnassiinae</taxon>
        <taxon>Parnassini</taxon>
        <taxon>Parnassius</taxon>
        <taxon>Parnassius</taxon>
    </lineage>
</organism>
<evidence type="ECO:0000313" key="2">
    <source>
        <dbReference type="Proteomes" id="UP000691718"/>
    </source>
</evidence>
<name>A0A8S3WXN1_PARAO</name>
<gene>
    <name evidence="1" type="ORF">PAPOLLO_LOCUS11131</name>
</gene>
<reference evidence="1" key="1">
    <citation type="submission" date="2021-04" db="EMBL/GenBank/DDBJ databases">
        <authorList>
            <person name="Tunstrom K."/>
        </authorList>
    </citation>
    <scope>NUCLEOTIDE SEQUENCE</scope>
</reference>
<evidence type="ECO:0000313" key="1">
    <source>
        <dbReference type="EMBL" id="CAG4985920.1"/>
    </source>
</evidence>
<proteinExistence type="predicted"/>
<sequence>MREESSHVSGRDFMQFVHTHINALPSRVRTSRGRRIAREAELNCGAGCVVRETTAHTIQQCWRTHGGRILRHDRVVSLVAEAMASDQWSVVTEPHVKTSKGLRKPDIVAAKGGVGVIVDVQVVSGQRPLDDAHREKRSKYRTHEELVQKVAGILGLPNKDCVHATSCTISWRGVWSHSLFRSLNDI</sequence>
<comment type="caution">
    <text evidence="1">The sequence shown here is derived from an EMBL/GenBank/DDBJ whole genome shotgun (WGS) entry which is preliminary data.</text>
</comment>
<dbReference type="EMBL" id="CAJQZP010000799">
    <property type="protein sequence ID" value="CAG4985920.1"/>
    <property type="molecule type" value="Genomic_DNA"/>
</dbReference>